<dbReference type="HOGENOM" id="CLU_2368832_0_0_0"/>
<organism evidence="1 2">
    <name type="scientific">Pirellula staleyi (strain ATCC 27377 / DSM 6068 / ICPB 4128)</name>
    <name type="common">Pirella staleyi</name>
    <dbReference type="NCBI Taxonomy" id="530564"/>
    <lineage>
        <taxon>Bacteria</taxon>
        <taxon>Pseudomonadati</taxon>
        <taxon>Planctomycetota</taxon>
        <taxon>Planctomycetia</taxon>
        <taxon>Pirellulales</taxon>
        <taxon>Pirellulaceae</taxon>
        <taxon>Pirellula</taxon>
    </lineage>
</organism>
<evidence type="ECO:0000313" key="2">
    <source>
        <dbReference type="Proteomes" id="UP000001887"/>
    </source>
</evidence>
<dbReference type="Proteomes" id="UP000001887">
    <property type="component" value="Chromosome"/>
</dbReference>
<dbReference type="EMBL" id="CP001848">
    <property type="protein sequence ID" value="ADB18417.1"/>
    <property type="molecule type" value="Genomic_DNA"/>
</dbReference>
<evidence type="ECO:0000313" key="1">
    <source>
        <dbReference type="EMBL" id="ADB18417.1"/>
    </source>
</evidence>
<dbReference type="STRING" id="530564.Psta_3762"/>
<keyword evidence="2" id="KW-1185">Reference proteome</keyword>
<gene>
    <name evidence="1" type="ordered locus">Psta_3762</name>
</gene>
<accession>D2R052</accession>
<reference evidence="1 2" key="1">
    <citation type="journal article" date="2009" name="Stand. Genomic Sci.">
        <title>Complete genome sequence of Pirellula staleyi type strain (ATCC 27377).</title>
        <authorList>
            <person name="Clum A."/>
            <person name="Tindall B.J."/>
            <person name="Sikorski J."/>
            <person name="Ivanova N."/>
            <person name="Mavrommatis K."/>
            <person name="Lucas S."/>
            <person name="Glavina del Rio T."/>
            <person name="Nolan M."/>
            <person name="Chen F."/>
            <person name="Tice H."/>
            <person name="Pitluck S."/>
            <person name="Cheng J.F."/>
            <person name="Chertkov O."/>
            <person name="Brettin T."/>
            <person name="Han C."/>
            <person name="Detter J.C."/>
            <person name="Kuske C."/>
            <person name="Bruce D."/>
            <person name="Goodwin L."/>
            <person name="Ovchinikova G."/>
            <person name="Pati A."/>
            <person name="Mikhailova N."/>
            <person name="Chen A."/>
            <person name="Palaniappan K."/>
            <person name="Land M."/>
            <person name="Hauser L."/>
            <person name="Chang Y.J."/>
            <person name="Jeffries C.D."/>
            <person name="Chain P."/>
            <person name="Rohde M."/>
            <person name="Goker M."/>
            <person name="Bristow J."/>
            <person name="Eisen J.A."/>
            <person name="Markowitz V."/>
            <person name="Hugenholtz P."/>
            <person name="Kyrpides N.C."/>
            <person name="Klenk H.P."/>
            <person name="Lapidus A."/>
        </authorList>
    </citation>
    <scope>NUCLEOTIDE SEQUENCE [LARGE SCALE GENOMIC DNA]</scope>
    <source>
        <strain evidence="2">ATCC 27377 / DSM 6068 / ICPB 4128</strain>
    </source>
</reference>
<dbReference type="KEGG" id="psl:Psta_3762"/>
<protein>
    <submittedName>
        <fullName evidence="1">Uncharacterized protein</fullName>
    </submittedName>
</protein>
<proteinExistence type="predicted"/>
<dbReference type="AlphaFoldDB" id="D2R052"/>
<dbReference type="eggNOG" id="ENOG5031R0F">
    <property type="taxonomic scope" value="Bacteria"/>
</dbReference>
<sequence>MIRYRDFVPRMLRPAGLFQPAEHEELEVAINEADQFIKESGKRLINIETVVLPNIWSRFEEGPSDPALGTSGESPSHWHQFIRVWYRDD</sequence>
<dbReference type="OrthoDB" id="284707at2"/>
<name>D2R052_PIRSD</name>